<dbReference type="RefSeq" id="XP_020048624.1">
    <property type="nucleotide sequence ID" value="XM_020190364.1"/>
</dbReference>
<keyword evidence="8" id="KW-0175">Coiled coil</keyword>
<dbReference type="Pfam" id="PF01105">
    <property type="entry name" value="EMP24_GP25L"/>
    <property type="match status" value="1"/>
</dbReference>
<dbReference type="PANTHER" id="PTHR22811">
    <property type="entry name" value="TRANSMEMBRANE EMP24 DOMAIN-CONTAINING PROTEIN"/>
    <property type="match status" value="1"/>
</dbReference>
<accession>A0A1D2VLA8</accession>
<organism evidence="11 12">
    <name type="scientific">Ascoidea rubescens DSM 1968</name>
    <dbReference type="NCBI Taxonomy" id="1344418"/>
    <lineage>
        <taxon>Eukaryota</taxon>
        <taxon>Fungi</taxon>
        <taxon>Dikarya</taxon>
        <taxon>Ascomycota</taxon>
        <taxon>Saccharomycotina</taxon>
        <taxon>Saccharomycetes</taxon>
        <taxon>Ascoideaceae</taxon>
        <taxon>Ascoidea</taxon>
    </lineage>
</organism>
<comment type="similarity">
    <text evidence="2 7">Belongs to the EMP24/GP25L family.</text>
</comment>
<sequence>MFLSFPYSLSFVLILLSCFNLSDALHYYSTPGQKKCFFEELPADTLVVTKFDAAIYNDETKSFDHPDNLVLALTVDETFDNNHRVVSQKSKSDSEFTFTSTDSGEHKFCLTPQYPKKDQRIRILLDMAIGYSAAVDSKKTDDVNWLTSRIHDLNGKVEEIQREQQLIREREALFRDQSESTNSRVVKWSIIQLAVLIIVGYFQLKHLKSFFVKQKIV</sequence>
<evidence type="ECO:0000256" key="1">
    <source>
        <dbReference type="ARBA" id="ARBA00004479"/>
    </source>
</evidence>
<evidence type="ECO:0000256" key="5">
    <source>
        <dbReference type="ARBA" id="ARBA00022989"/>
    </source>
</evidence>
<evidence type="ECO:0000313" key="11">
    <source>
        <dbReference type="EMBL" id="ODV62317.1"/>
    </source>
</evidence>
<evidence type="ECO:0000259" key="10">
    <source>
        <dbReference type="PROSITE" id="PS50866"/>
    </source>
</evidence>
<reference evidence="12" key="1">
    <citation type="submission" date="2016-05" db="EMBL/GenBank/DDBJ databases">
        <title>Comparative genomics of biotechnologically important yeasts.</title>
        <authorList>
            <consortium name="DOE Joint Genome Institute"/>
            <person name="Riley R."/>
            <person name="Haridas S."/>
            <person name="Wolfe K.H."/>
            <person name="Lopes M.R."/>
            <person name="Hittinger C.T."/>
            <person name="Goker M."/>
            <person name="Salamov A."/>
            <person name="Wisecaver J."/>
            <person name="Long T.M."/>
            <person name="Aerts A.L."/>
            <person name="Barry K."/>
            <person name="Choi C."/>
            <person name="Clum A."/>
            <person name="Coughlan A.Y."/>
            <person name="Deshpande S."/>
            <person name="Douglass A.P."/>
            <person name="Hanson S.J."/>
            <person name="Klenk H.-P."/>
            <person name="Labutti K."/>
            <person name="Lapidus A."/>
            <person name="Lindquist E."/>
            <person name="Lipzen A."/>
            <person name="Meier-Kolthoff J.P."/>
            <person name="Ohm R.A."/>
            <person name="Otillar R.P."/>
            <person name="Pangilinan J."/>
            <person name="Peng Y."/>
            <person name="Rokas A."/>
            <person name="Rosa C.A."/>
            <person name="Scheuner C."/>
            <person name="Sibirny A.A."/>
            <person name="Slot J.C."/>
            <person name="Stielow J.B."/>
            <person name="Sun H."/>
            <person name="Kurtzman C.P."/>
            <person name="Blackwell M."/>
            <person name="Grigoriev I.V."/>
            <person name="Jeffries T.W."/>
        </authorList>
    </citation>
    <scope>NUCLEOTIDE SEQUENCE [LARGE SCALE GENOMIC DNA]</scope>
    <source>
        <strain evidence="12">DSM 1968</strain>
    </source>
</reference>
<evidence type="ECO:0000256" key="9">
    <source>
        <dbReference type="SAM" id="SignalP"/>
    </source>
</evidence>
<evidence type="ECO:0000256" key="6">
    <source>
        <dbReference type="ARBA" id="ARBA00023136"/>
    </source>
</evidence>
<dbReference type="GeneID" id="30964000"/>
<feature type="domain" description="GOLD" evidence="10">
    <location>
        <begin position="34"/>
        <end position="129"/>
    </location>
</feature>
<dbReference type="GO" id="GO:0005737">
    <property type="term" value="C:cytoplasm"/>
    <property type="evidence" value="ECO:0007669"/>
    <property type="project" value="GOC"/>
</dbReference>
<keyword evidence="6" id="KW-0472">Membrane</keyword>
<keyword evidence="3 7" id="KW-0812">Transmembrane</keyword>
<dbReference type="PROSITE" id="PS50866">
    <property type="entry name" value="GOLD"/>
    <property type="match status" value="1"/>
</dbReference>
<dbReference type="FunCoup" id="A0A1D2VLA8">
    <property type="interactions" value="272"/>
</dbReference>
<evidence type="ECO:0000256" key="8">
    <source>
        <dbReference type="SAM" id="Coils"/>
    </source>
</evidence>
<dbReference type="AlphaFoldDB" id="A0A1D2VLA8"/>
<dbReference type="OrthoDB" id="3427at2759"/>
<gene>
    <name evidence="11" type="ORF">ASCRUDRAFT_32494</name>
</gene>
<comment type="subcellular location">
    <subcellularLocation>
        <location evidence="1 7">Membrane</location>
        <topology evidence="1 7">Single-pass type I membrane protein</topology>
    </subcellularLocation>
</comment>
<feature type="signal peptide" evidence="9">
    <location>
        <begin position="1"/>
        <end position="24"/>
    </location>
</feature>
<dbReference type="STRING" id="1344418.A0A1D2VLA8"/>
<dbReference type="SMART" id="SM01190">
    <property type="entry name" value="EMP24_GP25L"/>
    <property type="match status" value="1"/>
</dbReference>
<protein>
    <recommendedName>
        <fullName evidence="10">GOLD domain-containing protein</fullName>
    </recommendedName>
</protein>
<evidence type="ECO:0000256" key="2">
    <source>
        <dbReference type="ARBA" id="ARBA00007104"/>
    </source>
</evidence>
<keyword evidence="5" id="KW-1133">Transmembrane helix</keyword>
<evidence type="ECO:0000256" key="7">
    <source>
        <dbReference type="RuleBase" id="RU003827"/>
    </source>
</evidence>
<dbReference type="GO" id="GO:0016020">
    <property type="term" value="C:membrane"/>
    <property type="evidence" value="ECO:0007669"/>
    <property type="project" value="UniProtKB-SubCell"/>
</dbReference>
<dbReference type="InterPro" id="IPR009038">
    <property type="entry name" value="GOLD_dom"/>
</dbReference>
<feature type="coiled-coil region" evidence="8">
    <location>
        <begin position="143"/>
        <end position="170"/>
    </location>
</feature>
<keyword evidence="12" id="KW-1185">Reference proteome</keyword>
<evidence type="ECO:0000313" key="12">
    <source>
        <dbReference type="Proteomes" id="UP000095038"/>
    </source>
</evidence>
<keyword evidence="4 9" id="KW-0732">Signal</keyword>
<dbReference type="EMBL" id="KV454477">
    <property type="protein sequence ID" value="ODV62317.1"/>
    <property type="molecule type" value="Genomic_DNA"/>
</dbReference>
<dbReference type="GO" id="GO:0006888">
    <property type="term" value="P:endoplasmic reticulum to Golgi vesicle-mediated transport"/>
    <property type="evidence" value="ECO:0007669"/>
    <property type="project" value="UniProtKB-ARBA"/>
</dbReference>
<evidence type="ECO:0000256" key="4">
    <source>
        <dbReference type="ARBA" id="ARBA00022729"/>
    </source>
</evidence>
<proteinExistence type="inferred from homology"/>
<feature type="chain" id="PRO_5008910512" description="GOLD domain-containing protein" evidence="9">
    <location>
        <begin position="25"/>
        <end position="217"/>
    </location>
</feature>
<dbReference type="InParanoid" id="A0A1D2VLA8"/>
<dbReference type="Proteomes" id="UP000095038">
    <property type="component" value="Unassembled WGS sequence"/>
</dbReference>
<name>A0A1D2VLA8_9ASCO</name>
<dbReference type="InterPro" id="IPR015720">
    <property type="entry name" value="Emp24-like"/>
</dbReference>
<evidence type="ECO:0000256" key="3">
    <source>
        <dbReference type="ARBA" id="ARBA00022692"/>
    </source>
</evidence>